<dbReference type="OrthoDB" id="1331669at2"/>
<feature type="transmembrane region" description="Helical" evidence="1">
    <location>
        <begin position="84"/>
        <end position="106"/>
    </location>
</feature>
<accession>A0A2V4BQ04</accession>
<evidence type="ECO:0000256" key="1">
    <source>
        <dbReference type="SAM" id="Phobius"/>
    </source>
</evidence>
<comment type="caution">
    <text evidence="2">The sequence shown here is derived from an EMBL/GenBank/DDBJ whole genome shotgun (WGS) entry which is preliminary data.</text>
</comment>
<evidence type="ECO:0000313" key="3">
    <source>
        <dbReference type="Proteomes" id="UP000247903"/>
    </source>
</evidence>
<keyword evidence="1" id="KW-0472">Membrane</keyword>
<dbReference type="RefSeq" id="WP_110306603.1">
    <property type="nucleotide sequence ID" value="NZ_QJHK01000007.1"/>
</dbReference>
<reference evidence="2 3" key="1">
    <citation type="submission" date="2018-05" db="EMBL/GenBank/DDBJ databases">
        <title>Flavobacterium sp. strain IMCC34759, incomplete genome.</title>
        <authorList>
            <person name="Joung Y."/>
            <person name="Cho J."/>
        </authorList>
    </citation>
    <scope>NUCLEOTIDE SEQUENCE [LARGE SCALE GENOMIC DNA]</scope>
    <source>
        <strain evidence="2 3">IMCC34759</strain>
    </source>
</reference>
<feature type="transmembrane region" description="Helical" evidence="1">
    <location>
        <begin position="203"/>
        <end position="229"/>
    </location>
</feature>
<proteinExistence type="predicted"/>
<keyword evidence="1" id="KW-0812">Transmembrane</keyword>
<name>A0A2V4BQ04_9FLAO</name>
<sequence length="263" mass="28927">MKSILNQIEDIKNNGYSLDFSDVFNHAFENYKKIALYAGLILLVISILCFFLGGGILVSLYGAEHFNKQFFENLQNKQPEGTTLLIYTIVITFVTAIMTPFTAGFLKMADSADKDEAFNFSTVFTYYKSPYFFRLFTSALLIGLTSGLISVAFNFIGITFIDSIFAILISLFTSMTIPLIVFGNLNIADAIKSSIMIVSKQPLVIALLFIVAGIGSIIGFIGCCIGVVFTIPITYSVKYAIYSAILEIENPDSIDSIGQSDPE</sequence>
<evidence type="ECO:0008006" key="4">
    <source>
        <dbReference type="Google" id="ProtNLM"/>
    </source>
</evidence>
<feature type="transmembrane region" description="Helical" evidence="1">
    <location>
        <begin position="131"/>
        <end position="156"/>
    </location>
</feature>
<protein>
    <recommendedName>
        <fullName evidence="4">Beta-carotene 15,15'-monooxygenase</fullName>
    </recommendedName>
</protein>
<dbReference type="Proteomes" id="UP000247903">
    <property type="component" value="Unassembled WGS sequence"/>
</dbReference>
<keyword evidence="3" id="KW-1185">Reference proteome</keyword>
<dbReference type="EMBL" id="QJHK01000007">
    <property type="protein sequence ID" value="PXY40995.1"/>
    <property type="molecule type" value="Genomic_DNA"/>
</dbReference>
<feature type="transmembrane region" description="Helical" evidence="1">
    <location>
        <begin position="34"/>
        <end position="63"/>
    </location>
</feature>
<gene>
    <name evidence="2" type="ORF">DMB65_10515</name>
</gene>
<organism evidence="2 3">
    <name type="scientific">Flavobacterium cheongpyeongense</name>
    <dbReference type="NCBI Taxonomy" id="2212651"/>
    <lineage>
        <taxon>Bacteria</taxon>
        <taxon>Pseudomonadati</taxon>
        <taxon>Bacteroidota</taxon>
        <taxon>Flavobacteriia</taxon>
        <taxon>Flavobacteriales</taxon>
        <taxon>Flavobacteriaceae</taxon>
        <taxon>Flavobacterium</taxon>
    </lineage>
</organism>
<feature type="transmembrane region" description="Helical" evidence="1">
    <location>
        <begin position="163"/>
        <end position="183"/>
    </location>
</feature>
<keyword evidence="1" id="KW-1133">Transmembrane helix</keyword>
<dbReference type="AlphaFoldDB" id="A0A2V4BQ04"/>
<evidence type="ECO:0000313" key="2">
    <source>
        <dbReference type="EMBL" id="PXY40995.1"/>
    </source>
</evidence>